<dbReference type="EMBL" id="CP012672">
    <property type="protein sequence ID" value="AUX31812.1"/>
    <property type="molecule type" value="Genomic_DNA"/>
</dbReference>
<proteinExistence type="predicted"/>
<name>A0A4V0NG37_SORCE</name>
<protein>
    <submittedName>
        <fullName evidence="2">Uncharacterized protein</fullName>
    </submittedName>
</protein>
<dbReference type="RefSeq" id="WP_129575532.1">
    <property type="nucleotide sequence ID" value="NZ_CP012672.1"/>
</dbReference>
<sequence length="61" mass="6738">MVARRRRRALTVDLSREPLRPRLIAPAANLTYVSSHGGRRVAFTTDRPGTTAGRYSAEVGE</sequence>
<dbReference type="Proteomes" id="UP000295497">
    <property type="component" value="Chromosome"/>
</dbReference>
<dbReference type="AlphaFoldDB" id="A0A4V0NG37"/>
<accession>A0A4V0NG37</accession>
<feature type="region of interest" description="Disordered" evidence="1">
    <location>
        <begin position="41"/>
        <end position="61"/>
    </location>
</feature>
<reference evidence="2 3" key="1">
    <citation type="submission" date="2015-09" db="EMBL/GenBank/DDBJ databases">
        <title>Sorangium comparison.</title>
        <authorList>
            <person name="Zaburannyi N."/>
            <person name="Bunk B."/>
            <person name="Overmann J."/>
            <person name="Mueller R."/>
        </authorList>
    </citation>
    <scope>NUCLEOTIDE SEQUENCE [LARGE SCALE GENOMIC DNA]</scope>
    <source>
        <strain evidence="2 3">So ce836</strain>
    </source>
</reference>
<gene>
    <name evidence="2" type="ORF">SOCE836_039450</name>
</gene>
<evidence type="ECO:0000313" key="3">
    <source>
        <dbReference type="Proteomes" id="UP000295497"/>
    </source>
</evidence>
<evidence type="ECO:0000256" key="1">
    <source>
        <dbReference type="SAM" id="MobiDB-lite"/>
    </source>
</evidence>
<evidence type="ECO:0000313" key="2">
    <source>
        <dbReference type="EMBL" id="AUX31812.1"/>
    </source>
</evidence>
<organism evidence="2 3">
    <name type="scientific">Sorangium cellulosum</name>
    <name type="common">Polyangium cellulosum</name>
    <dbReference type="NCBI Taxonomy" id="56"/>
    <lineage>
        <taxon>Bacteria</taxon>
        <taxon>Pseudomonadati</taxon>
        <taxon>Myxococcota</taxon>
        <taxon>Polyangia</taxon>
        <taxon>Polyangiales</taxon>
        <taxon>Polyangiaceae</taxon>
        <taxon>Sorangium</taxon>
    </lineage>
</organism>